<dbReference type="RefSeq" id="WP_345028962.1">
    <property type="nucleotide sequence ID" value="NZ_BAABGL010000001.1"/>
</dbReference>
<keyword evidence="3" id="KW-1185">Reference proteome</keyword>
<dbReference type="InterPro" id="IPR008136">
    <property type="entry name" value="CinA_C"/>
</dbReference>
<protein>
    <submittedName>
        <fullName evidence="2">CinA family protein</fullName>
    </submittedName>
</protein>
<dbReference type="Pfam" id="PF02464">
    <property type="entry name" value="CinA"/>
    <property type="match status" value="1"/>
</dbReference>
<name>A0ABP8IZP7_9MICO</name>
<organism evidence="2 3">
    <name type="scientific">Brevibacterium pityocampae</name>
    <dbReference type="NCBI Taxonomy" id="506594"/>
    <lineage>
        <taxon>Bacteria</taxon>
        <taxon>Bacillati</taxon>
        <taxon>Actinomycetota</taxon>
        <taxon>Actinomycetes</taxon>
        <taxon>Micrococcales</taxon>
        <taxon>Brevibacteriaceae</taxon>
        <taxon>Brevibacterium</taxon>
    </lineage>
</organism>
<dbReference type="NCBIfam" id="TIGR00199">
    <property type="entry name" value="PncC_domain"/>
    <property type="match status" value="1"/>
</dbReference>
<dbReference type="EMBL" id="BAABGL010000001">
    <property type="protein sequence ID" value="GAA4382306.1"/>
    <property type="molecule type" value="Genomic_DNA"/>
</dbReference>
<feature type="domain" description="CinA C-terminal" evidence="1">
    <location>
        <begin position="13"/>
        <end position="159"/>
    </location>
</feature>
<reference evidence="3" key="1">
    <citation type="journal article" date="2019" name="Int. J. Syst. Evol. Microbiol.">
        <title>The Global Catalogue of Microorganisms (GCM) 10K type strain sequencing project: providing services to taxonomists for standard genome sequencing and annotation.</title>
        <authorList>
            <consortium name="The Broad Institute Genomics Platform"/>
            <consortium name="The Broad Institute Genome Sequencing Center for Infectious Disease"/>
            <person name="Wu L."/>
            <person name="Ma J."/>
        </authorList>
    </citation>
    <scope>NUCLEOTIDE SEQUENCE [LARGE SCALE GENOMIC DNA]</scope>
    <source>
        <strain evidence="3">JCM 17808</strain>
    </source>
</reference>
<dbReference type="SUPFAM" id="SSF142433">
    <property type="entry name" value="CinA-like"/>
    <property type="match status" value="1"/>
</dbReference>
<gene>
    <name evidence="2" type="ORF">GCM10023167_00630</name>
</gene>
<sequence length="177" mass="17393">MSGPPDPDPAVVEVVTGLVEHGLTLATAESLTAGLIAATLVTVPGASAAVRGGLITYATDLKARLAGVDPALLDRVGPVDAEVAKQMAQGAARVCGADLGLACTGVAGPDPQDGKPVGLVHLALAHADGTEHAAHRFSGDRAAIRAATTAAGIALLAEHLRSRGAPGSGAGRGPVRQ</sequence>
<accession>A0ABP8IZP7</accession>
<dbReference type="Gene3D" id="3.90.950.20">
    <property type="entry name" value="CinA-like"/>
    <property type="match status" value="1"/>
</dbReference>
<evidence type="ECO:0000259" key="1">
    <source>
        <dbReference type="Pfam" id="PF02464"/>
    </source>
</evidence>
<evidence type="ECO:0000313" key="2">
    <source>
        <dbReference type="EMBL" id="GAA4382306.1"/>
    </source>
</evidence>
<evidence type="ECO:0000313" key="3">
    <source>
        <dbReference type="Proteomes" id="UP001500642"/>
    </source>
</evidence>
<dbReference type="InterPro" id="IPR036653">
    <property type="entry name" value="CinA-like_C"/>
</dbReference>
<proteinExistence type="predicted"/>
<dbReference type="Proteomes" id="UP001500642">
    <property type="component" value="Unassembled WGS sequence"/>
</dbReference>
<comment type="caution">
    <text evidence="2">The sequence shown here is derived from an EMBL/GenBank/DDBJ whole genome shotgun (WGS) entry which is preliminary data.</text>
</comment>